<dbReference type="OrthoDB" id="5807941at2"/>
<dbReference type="InterPro" id="IPR005646">
    <property type="entry name" value="FapA"/>
</dbReference>
<dbReference type="Pfam" id="PF03961">
    <property type="entry name" value="FapA"/>
    <property type="match status" value="1"/>
</dbReference>
<evidence type="ECO:0000259" key="1">
    <source>
        <dbReference type="Pfam" id="PF20250"/>
    </source>
</evidence>
<gene>
    <name evidence="2" type="ORF">DBZ36_16600</name>
</gene>
<accession>A0A420E744</accession>
<protein>
    <submittedName>
        <fullName evidence="2">DUF342 domain-containing protein</fullName>
    </submittedName>
</protein>
<feature type="domain" description="Flagellar Assembly Protein A N-terminal region" evidence="1">
    <location>
        <begin position="85"/>
        <end position="264"/>
    </location>
</feature>
<dbReference type="InterPro" id="IPR046865">
    <property type="entry name" value="FapA_b_solenoid"/>
</dbReference>
<dbReference type="Pfam" id="PF20250">
    <property type="entry name" value="FapA_N"/>
    <property type="match status" value="1"/>
</dbReference>
<proteinExistence type="predicted"/>
<sequence>MLDQSHLVLSDDKQAVFVHVTAQDRAITATDIKALLVRSPYGHYEIDNSAIEDAVVKFSQVIEDPLLLEGERILVQLATAVNASIEIEIADNKMAAWGIIVAAKGGTHITAAQLSEAMRNAGIRNGLQKNRAINLLKLALSAPPGQRIRKVIALGRKPEDGIDSRFERLVETLKERMLVPKERDDGTVDMRELGSFVTVEPGMPLMLRHPYVEGHSGLTITGTEVPFYRGKEIDFDAGEGVDIDENDNNRLIATKTGLPLETENGMKVDDALIIDNVDIGTGNIDFPGSVLVSGNIAEGMSVKAGGDVHVAGFVESAQIESGGDIVVTQGVIGHRVQEGTMHYSCEINCKGSFNAGFVQYSKVTAKKAIFVTNQLLHSSVDSGQEVSVIDKAGRKGTIVGGKVHAGGRISTIVLGAQAGTATELSIMGEYTQIVARYHELQDAEKQCHDEISRVIKAQLGLKREADAAVRKELSDQLDQEINQHRSDLYRISKELEDNVQQTEDFLDSAKVIVRKELHPNIRLKIADKQHFNKKTLGPSESVFEAGVLDFKSLGS</sequence>
<dbReference type="InterPro" id="IPR046866">
    <property type="entry name" value="FapA_N"/>
</dbReference>
<dbReference type="PANTHER" id="PTHR38032">
    <property type="entry name" value="POLYMERASE-RELATED"/>
    <property type="match status" value="1"/>
</dbReference>
<name>A0A420E744_9ALTE</name>
<evidence type="ECO:0000313" key="2">
    <source>
        <dbReference type="EMBL" id="RKF14284.1"/>
    </source>
</evidence>
<organism evidence="2 3">
    <name type="scientific">Alginatibacterium sediminis</name>
    <dbReference type="NCBI Taxonomy" id="2164068"/>
    <lineage>
        <taxon>Bacteria</taxon>
        <taxon>Pseudomonadati</taxon>
        <taxon>Pseudomonadota</taxon>
        <taxon>Gammaproteobacteria</taxon>
        <taxon>Alteromonadales</taxon>
        <taxon>Alteromonadaceae</taxon>
        <taxon>Alginatibacterium</taxon>
    </lineage>
</organism>
<evidence type="ECO:0000313" key="3">
    <source>
        <dbReference type="Proteomes" id="UP000286482"/>
    </source>
</evidence>
<reference evidence="2 3" key="1">
    <citation type="submission" date="2018-09" db="EMBL/GenBank/DDBJ databases">
        <authorList>
            <person name="Wang Z."/>
        </authorList>
    </citation>
    <scope>NUCLEOTIDE SEQUENCE [LARGE SCALE GENOMIC DNA]</scope>
    <source>
        <strain evidence="2 3">ALS 81</strain>
    </source>
</reference>
<keyword evidence="3" id="KW-1185">Reference proteome</keyword>
<dbReference type="RefSeq" id="WP_120356095.1">
    <property type="nucleotide sequence ID" value="NZ_RAQO01000009.1"/>
</dbReference>
<dbReference type="EMBL" id="RAQO01000009">
    <property type="protein sequence ID" value="RKF14284.1"/>
    <property type="molecule type" value="Genomic_DNA"/>
</dbReference>
<comment type="caution">
    <text evidence="2">The sequence shown here is derived from an EMBL/GenBank/DDBJ whole genome shotgun (WGS) entry which is preliminary data.</text>
</comment>
<dbReference type="AlphaFoldDB" id="A0A420E744"/>
<dbReference type="Proteomes" id="UP000286482">
    <property type="component" value="Unassembled WGS sequence"/>
</dbReference>
<dbReference type="PANTHER" id="PTHR38032:SF1">
    <property type="entry name" value="RNA-BINDING PROTEIN KHPB N-TERMINAL DOMAIN-CONTAINING PROTEIN"/>
    <property type="match status" value="1"/>
</dbReference>